<dbReference type="Proteomes" id="UP000887013">
    <property type="component" value="Unassembled WGS sequence"/>
</dbReference>
<reference evidence="1" key="1">
    <citation type="submission" date="2020-08" db="EMBL/GenBank/DDBJ databases">
        <title>Multicomponent nature underlies the extraordinary mechanical properties of spider dragline silk.</title>
        <authorList>
            <person name="Kono N."/>
            <person name="Nakamura H."/>
            <person name="Mori M."/>
            <person name="Yoshida Y."/>
            <person name="Ohtoshi R."/>
            <person name="Malay A.D."/>
            <person name="Moran D.A.P."/>
            <person name="Tomita M."/>
            <person name="Numata K."/>
            <person name="Arakawa K."/>
        </authorList>
    </citation>
    <scope>NUCLEOTIDE SEQUENCE</scope>
</reference>
<dbReference type="AlphaFoldDB" id="A0A8X6QXX7"/>
<sequence length="117" mass="13324">MAVTARNGSILYLSWGIALIRFARRLFCSGFLQIKKKSLLCNIVRWVTIKELSTCCGINVPCSLLKRFDVRSDHLDPGSDFRSNDSALGSDWDDPGFSFENYFGIKKHDLINIHRII</sequence>
<accession>A0A8X6QXX7</accession>
<proteinExistence type="predicted"/>
<comment type="caution">
    <text evidence="1">The sequence shown here is derived from an EMBL/GenBank/DDBJ whole genome shotgun (WGS) entry which is preliminary data.</text>
</comment>
<name>A0A8X6QXX7_NEPPI</name>
<protein>
    <submittedName>
        <fullName evidence="1">Uncharacterized protein</fullName>
    </submittedName>
</protein>
<evidence type="ECO:0000313" key="2">
    <source>
        <dbReference type="Proteomes" id="UP000887013"/>
    </source>
</evidence>
<keyword evidence="2" id="KW-1185">Reference proteome</keyword>
<gene>
    <name evidence="1" type="ORF">NPIL_595951</name>
</gene>
<organism evidence="1 2">
    <name type="scientific">Nephila pilipes</name>
    <name type="common">Giant wood spider</name>
    <name type="synonym">Nephila maculata</name>
    <dbReference type="NCBI Taxonomy" id="299642"/>
    <lineage>
        <taxon>Eukaryota</taxon>
        <taxon>Metazoa</taxon>
        <taxon>Ecdysozoa</taxon>
        <taxon>Arthropoda</taxon>
        <taxon>Chelicerata</taxon>
        <taxon>Arachnida</taxon>
        <taxon>Araneae</taxon>
        <taxon>Araneomorphae</taxon>
        <taxon>Entelegynae</taxon>
        <taxon>Araneoidea</taxon>
        <taxon>Nephilidae</taxon>
        <taxon>Nephila</taxon>
    </lineage>
</organism>
<evidence type="ECO:0000313" key="1">
    <source>
        <dbReference type="EMBL" id="GFU45346.1"/>
    </source>
</evidence>
<dbReference type="EMBL" id="BMAW01132840">
    <property type="protein sequence ID" value="GFU45346.1"/>
    <property type="molecule type" value="Genomic_DNA"/>
</dbReference>